<keyword evidence="8" id="KW-1185">Reference proteome</keyword>
<dbReference type="InterPro" id="IPR036864">
    <property type="entry name" value="Zn2-C6_fun-type_DNA-bd_sf"/>
</dbReference>
<evidence type="ECO:0000313" key="8">
    <source>
        <dbReference type="Proteomes" id="UP001227192"/>
    </source>
</evidence>
<dbReference type="SUPFAM" id="SSF57701">
    <property type="entry name" value="Zn2/Cys6 DNA-binding domain"/>
    <property type="match status" value="1"/>
</dbReference>
<accession>A0AAI9TFX1</accession>
<dbReference type="PANTHER" id="PTHR38111">
    <property type="entry name" value="ZN(2)-C6 FUNGAL-TYPE DOMAIN-CONTAINING PROTEIN-RELATED"/>
    <property type="match status" value="1"/>
</dbReference>
<reference evidence="7" key="1">
    <citation type="submission" date="2015-06" db="EMBL/GenBank/DDBJ databases">
        <authorList>
            <person name="Nguyen H."/>
        </authorList>
    </citation>
    <scope>NUCLEOTIDE SEQUENCE</scope>
    <source>
        <strain evidence="7">DAOM 180753</strain>
    </source>
</reference>
<keyword evidence="3" id="KW-0804">Transcription</keyword>
<proteinExistence type="predicted"/>
<dbReference type="PROSITE" id="PS50048">
    <property type="entry name" value="ZN2_CY6_FUNGAL_2"/>
    <property type="match status" value="1"/>
</dbReference>
<protein>
    <recommendedName>
        <fullName evidence="6">Zn(2)-C6 fungal-type domain-containing protein</fullName>
    </recommendedName>
</protein>
<dbReference type="EMBL" id="LACB01000209">
    <property type="protein sequence ID" value="KAJ9486437.1"/>
    <property type="molecule type" value="Genomic_DNA"/>
</dbReference>
<evidence type="ECO:0000313" key="7">
    <source>
        <dbReference type="EMBL" id="KAJ9486437.1"/>
    </source>
</evidence>
<keyword evidence="4" id="KW-0539">Nucleus</keyword>
<reference evidence="7" key="2">
    <citation type="journal article" date="2016" name="Fungal Biol.">
        <title>Ochratoxin A production by Penicillium thymicola.</title>
        <authorList>
            <person name="Nguyen H.D.T."/>
            <person name="McMullin D.R."/>
            <person name="Ponomareva E."/>
            <person name="Riley R."/>
            <person name="Pomraning K.R."/>
            <person name="Baker S.E."/>
            <person name="Seifert K.A."/>
        </authorList>
    </citation>
    <scope>NUCLEOTIDE SEQUENCE</scope>
    <source>
        <strain evidence="7">DAOM 180753</strain>
    </source>
</reference>
<evidence type="ECO:0000256" key="5">
    <source>
        <dbReference type="SAM" id="MobiDB-lite"/>
    </source>
</evidence>
<organism evidence="7 8">
    <name type="scientific">Penicillium thymicola</name>
    <dbReference type="NCBI Taxonomy" id="293382"/>
    <lineage>
        <taxon>Eukaryota</taxon>
        <taxon>Fungi</taxon>
        <taxon>Dikarya</taxon>
        <taxon>Ascomycota</taxon>
        <taxon>Pezizomycotina</taxon>
        <taxon>Eurotiomycetes</taxon>
        <taxon>Eurotiomycetidae</taxon>
        <taxon>Eurotiales</taxon>
        <taxon>Aspergillaceae</taxon>
        <taxon>Penicillium</taxon>
    </lineage>
</organism>
<dbReference type="Gene3D" id="4.10.240.10">
    <property type="entry name" value="Zn(2)-C6 fungal-type DNA-binding domain"/>
    <property type="match status" value="1"/>
</dbReference>
<evidence type="ECO:0000256" key="4">
    <source>
        <dbReference type="ARBA" id="ARBA00023242"/>
    </source>
</evidence>
<dbReference type="InterPro" id="IPR001138">
    <property type="entry name" value="Zn2Cys6_DnaBD"/>
</dbReference>
<evidence type="ECO:0000256" key="1">
    <source>
        <dbReference type="ARBA" id="ARBA00023015"/>
    </source>
</evidence>
<evidence type="ECO:0000256" key="3">
    <source>
        <dbReference type="ARBA" id="ARBA00023163"/>
    </source>
</evidence>
<dbReference type="Pfam" id="PF00172">
    <property type="entry name" value="Zn_clus"/>
    <property type="match status" value="1"/>
</dbReference>
<sequence>MVRSVSRSRGCSQCLRRKIKCDEGRPACSQCRRIRKPCPGVYNGLFMVNASPGPSGQPKQASNSFQESNDITPEHAPSCLPAEPSPHHLFEQALLSNFIESFSQSGSKLTQPDSWTRYLLSWISSSKTLRSSIRATTLAFYAQVSKQKALCHEAGQYYARALHGQRTYMSQWLAGFSQPALVAQAIPTDQDICTSLMLMYYELINPAATGSWLTHLRGTAQLLVLRGPQNCQVGAVHLIFRSVRLLLAQTSIRTQEQSCFASSDWCEIPFAHSKKTALDVILDAIHKIIGLLQRYKSGDEYKNEDPRSILGLLENLTENLTNSERMYLRELHESYSTQTIASNCLAFQSIEFERLNDEIWLGGGDFCSAIPAVMFHSIQVMINDLKMKLQMAAEDHAVVESEAVVRASDLLDFADTLFQRDLQGRLNDGSCMQLVFPLEMVRRHSLSEKQKTRAMAYLHRLGWKDEEDEEEPWI</sequence>
<keyword evidence="1" id="KW-0805">Transcription regulation</keyword>
<dbReference type="GO" id="GO:0000981">
    <property type="term" value="F:DNA-binding transcription factor activity, RNA polymerase II-specific"/>
    <property type="evidence" value="ECO:0007669"/>
    <property type="project" value="InterPro"/>
</dbReference>
<dbReference type="PANTHER" id="PTHR38111:SF2">
    <property type="entry name" value="FINGER DOMAIN PROTEIN, PUTATIVE (AFU_ORTHOLOGUE AFUA_1G01560)-RELATED"/>
    <property type="match status" value="1"/>
</dbReference>
<keyword evidence="2" id="KW-0238">DNA-binding</keyword>
<feature type="region of interest" description="Disordered" evidence="5">
    <location>
        <begin position="52"/>
        <end position="78"/>
    </location>
</feature>
<dbReference type="AlphaFoldDB" id="A0AAI9TFX1"/>
<dbReference type="CDD" id="cd00067">
    <property type="entry name" value="GAL4"/>
    <property type="match status" value="1"/>
</dbReference>
<dbReference type="InterPro" id="IPR053178">
    <property type="entry name" value="Osmoadaptation_assoc"/>
</dbReference>
<dbReference type="GO" id="GO:0003677">
    <property type="term" value="F:DNA binding"/>
    <property type="evidence" value="ECO:0007669"/>
    <property type="project" value="UniProtKB-KW"/>
</dbReference>
<evidence type="ECO:0000256" key="2">
    <source>
        <dbReference type="ARBA" id="ARBA00023125"/>
    </source>
</evidence>
<evidence type="ECO:0000259" key="6">
    <source>
        <dbReference type="PROSITE" id="PS50048"/>
    </source>
</evidence>
<dbReference type="SMART" id="SM00066">
    <property type="entry name" value="GAL4"/>
    <property type="match status" value="1"/>
</dbReference>
<dbReference type="Proteomes" id="UP001227192">
    <property type="component" value="Unassembled WGS sequence"/>
</dbReference>
<dbReference type="GO" id="GO:0008270">
    <property type="term" value="F:zinc ion binding"/>
    <property type="evidence" value="ECO:0007669"/>
    <property type="project" value="InterPro"/>
</dbReference>
<feature type="domain" description="Zn(2)-C6 fungal-type" evidence="6">
    <location>
        <begin position="10"/>
        <end position="38"/>
    </location>
</feature>
<feature type="compositionally biased region" description="Polar residues" evidence="5">
    <location>
        <begin position="52"/>
        <end position="71"/>
    </location>
</feature>
<comment type="caution">
    <text evidence="7">The sequence shown here is derived from an EMBL/GenBank/DDBJ whole genome shotgun (WGS) entry which is preliminary data.</text>
</comment>
<name>A0AAI9TFX1_PENTH</name>
<gene>
    <name evidence="7" type="ORF">VN97_g6907</name>
</gene>